<sequence length="169" mass="18598">MGTSAPVPRAPPSETHFAPLSFPSSLLDFMTHPCTDLYGPLSPVSIGSPIESPTGFNSPTWSQHLGLEATQVSQWKYIDTKRNPADDCSRGVSAERFLRNTRWISGPAEEDWANESVDKVKLCEEDPEVRKSATVNAIMQTCEERPTDKLLNHFSAEVEGSCCKELQGS</sequence>
<organism evidence="1 2">
    <name type="scientific">Dallia pectoralis</name>
    <name type="common">Alaska blackfish</name>
    <dbReference type="NCBI Taxonomy" id="75939"/>
    <lineage>
        <taxon>Eukaryota</taxon>
        <taxon>Metazoa</taxon>
        <taxon>Chordata</taxon>
        <taxon>Craniata</taxon>
        <taxon>Vertebrata</taxon>
        <taxon>Euteleostomi</taxon>
        <taxon>Actinopterygii</taxon>
        <taxon>Neopterygii</taxon>
        <taxon>Teleostei</taxon>
        <taxon>Protacanthopterygii</taxon>
        <taxon>Esociformes</taxon>
        <taxon>Umbridae</taxon>
        <taxon>Dallia</taxon>
    </lineage>
</organism>
<accession>A0ACC2GVU8</accession>
<evidence type="ECO:0000313" key="1">
    <source>
        <dbReference type="EMBL" id="KAJ8007611.1"/>
    </source>
</evidence>
<evidence type="ECO:0000313" key="2">
    <source>
        <dbReference type="Proteomes" id="UP001157502"/>
    </source>
</evidence>
<proteinExistence type="predicted"/>
<dbReference type="Proteomes" id="UP001157502">
    <property type="component" value="Chromosome 8"/>
</dbReference>
<name>A0ACC2GVU8_DALPE</name>
<dbReference type="EMBL" id="CM055735">
    <property type="protein sequence ID" value="KAJ8007611.1"/>
    <property type="molecule type" value="Genomic_DNA"/>
</dbReference>
<comment type="caution">
    <text evidence="1">The sequence shown here is derived from an EMBL/GenBank/DDBJ whole genome shotgun (WGS) entry which is preliminary data.</text>
</comment>
<gene>
    <name evidence="1" type="ORF">DPEC_G00095820</name>
</gene>
<reference evidence="1" key="1">
    <citation type="submission" date="2021-05" db="EMBL/GenBank/DDBJ databases">
        <authorList>
            <person name="Pan Q."/>
            <person name="Jouanno E."/>
            <person name="Zahm M."/>
            <person name="Klopp C."/>
            <person name="Cabau C."/>
            <person name="Louis A."/>
            <person name="Berthelot C."/>
            <person name="Parey E."/>
            <person name="Roest Crollius H."/>
            <person name="Montfort J."/>
            <person name="Robinson-Rechavi M."/>
            <person name="Bouchez O."/>
            <person name="Lampietro C."/>
            <person name="Lopez Roques C."/>
            <person name="Donnadieu C."/>
            <person name="Postlethwait J."/>
            <person name="Bobe J."/>
            <person name="Dillon D."/>
            <person name="Chandos A."/>
            <person name="von Hippel F."/>
            <person name="Guiguen Y."/>
        </authorList>
    </citation>
    <scope>NUCLEOTIDE SEQUENCE</scope>
    <source>
        <strain evidence="1">YG-Jan2019</strain>
    </source>
</reference>
<protein>
    <submittedName>
        <fullName evidence="1">Uncharacterized protein</fullName>
    </submittedName>
</protein>
<keyword evidence="2" id="KW-1185">Reference proteome</keyword>